<feature type="region of interest" description="Disordered" evidence="7">
    <location>
        <begin position="264"/>
        <end position="309"/>
    </location>
</feature>
<evidence type="ECO:0000256" key="1">
    <source>
        <dbReference type="ARBA" id="ARBA00004613"/>
    </source>
</evidence>
<accession>A0AAG5DAH8</accession>
<evidence type="ECO:0000256" key="3">
    <source>
        <dbReference type="ARBA" id="ARBA00022525"/>
    </source>
</evidence>
<evidence type="ECO:0000313" key="8">
    <source>
        <dbReference type="EnsemblMetazoa" id="ENSAATROPP008252"/>
    </source>
</evidence>
<organism evidence="8 9">
    <name type="scientific">Anopheles atroparvus</name>
    <name type="common">European mosquito</name>
    <dbReference type="NCBI Taxonomy" id="41427"/>
    <lineage>
        <taxon>Eukaryota</taxon>
        <taxon>Metazoa</taxon>
        <taxon>Ecdysozoa</taxon>
        <taxon>Arthropoda</taxon>
        <taxon>Hexapoda</taxon>
        <taxon>Insecta</taxon>
        <taxon>Pterygota</taxon>
        <taxon>Neoptera</taxon>
        <taxon>Endopterygota</taxon>
        <taxon>Diptera</taxon>
        <taxon>Nematocera</taxon>
        <taxon>Culicoidea</taxon>
        <taxon>Culicidae</taxon>
        <taxon>Anophelinae</taxon>
        <taxon>Anopheles</taxon>
    </lineage>
</organism>
<comment type="subcellular location">
    <subcellularLocation>
        <location evidence="1">Secreted</location>
    </subcellularLocation>
</comment>
<evidence type="ECO:0000256" key="7">
    <source>
        <dbReference type="SAM" id="MobiDB-lite"/>
    </source>
</evidence>
<proteinExistence type="inferred from homology"/>
<keyword evidence="3" id="KW-0964">Secreted</keyword>
<dbReference type="EnsemblMetazoa" id="ENSAATROPT009129">
    <property type="protein sequence ID" value="ENSAATROPP008252"/>
    <property type="gene ID" value="ENSAATROPG007435"/>
</dbReference>
<feature type="compositionally biased region" description="Polar residues" evidence="7">
    <location>
        <begin position="286"/>
        <end position="296"/>
    </location>
</feature>
<sequence>MFLCGESNSGTMKLYLFLAIVVCKSCNYFSHAEYDSLVEWAGQNPSDADTSLEGASLAGFEWSPYGRAPWTSAVKRSAKADIQTRRRSALDKNFMRFGRADPQVVRYSRASNLMRFGRPDRNFLRFGRDGWPGSASELEAPEQVLDDLSKEYATSTEQLEQRDDAGGRPTSSKRNAGGGASEELMSAGLSESGEQIRPKQIVYYRRDSPKNLMRFGKRRASGYMRFGRANLMRFGRRSDEPEPDEFGRVARAGPSNLMRFGRAGNLMRFGRSGPSEPTTEGRKEGSNQPSNGTASLPTEEGNPVASRAAASLPANLLELLDGDRLVQGMTKDQERLLLDAMEVEAGASRALTPDERVPLYVVEK</sequence>
<reference evidence="8" key="1">
    <citation type="submission" date="2024-04" db="UniProtKB">
        <authorList>
            <consortium name="EnsemblMetazoa"/>
        </authorList>
    </citation>
    <scope>IDENTIFICATION</scope>
    <source>
        <strain evidence="8">EBRO</strain>
    </source>
</reference>
<evidence type="ECO:0000256" key="6">
    <source>
        <dbReference type="ARBA" id="ARBA00023320"/>
    </source>
</evidence>
<keyword evidence="4" id="KW-0677">Repeat</keyword>
<dbReference type="AlphaFoldDB" id="A0AAG5DAH8"/>
<evidence type="ECO:0000313" key="9">
    <source>
        <dbReference type="Proteomes" id="UP000075880"/>
    </source>
</evidence>
<protein>
    <recommendedName>
        <fullName evidence="10">FMRFamide neuropeptide</fullName>
    </recommendedName>
</protein>
<keyword evidence="6" id="KW-0527">Neuropeptide</keyword>
<comment type="similarity">
    <text evidence="2">Belongs to the FARP (FMRFamide related peptide) family.</text>
</comment>
<dbReference type="PANTHER" id="PTHR20986:SF22">
    <property type="entry name" value="FMRFAMIDE-RELATED PEPTIDES"/>
    <property type="match status" value="1"/>
</dbReference>
<evidence type="ECO:0000256" key="4">
    <source>
        <dbReference type="ARBA" id="ARBA00022737"/>
    </source>
</evidence>
<dbReference type="PANTHER" id="PTHR20986">
    <property type="entry name" value="FMRFAMIDE-RELATED PEPTIDES"/>
    <property type="match status" value="1"/>
</dbReference>
<evidence type="ECO:0000256" key="5">
    <source>
        <dbReference type="ARBA" id="ARBA00022815"/>
    </source>
</evidence>
<dbReference type="GO" id="GO:0007218">
    <property type="term" value="P:neuropeptide signaling pathway"/>
    <property type="evidence" value="ECO:0007669"/>
    <property type="project" value="UniProtKB-KW"/>
</dbReference>
<feature type="region of interest" description="Disordered" evidence="7">
    <location>
        <begin position="154"/>
        <end position="181"/>
    </location>
</feature>
<dbReference type="Pfam" id="PF01581">
    <property type="entry name" value="FARP"/>
    <property type="match status" value="5"/>
</dbReference>
<keyword evidence="9" id="KW-1185">Reference proteome</keyword>
<dbReference type="Proteomes" id="UP000075880">
    <property type="component" value="Unassembled WGS sequence"/>
</dbReference>
<name>A0AAG5DAH8_ANOAO</name>
<evidence type="ECO:0000256" key="2">
    <source>
        <dbReference type="ARBA" id="ARBA00006356"/>
    </source>
</evidence>
<keyword evidence="5" id="KW-0027">Amidation</keyword>
<dbReference type="InterPro" id="IPR002544">
    <property type="entry name" value="FMRFamid-related_peptide-like"/>
</dbReference>
<evidence type="ECO:0008006" key="10">
    <source>
        <dbReference type="Google" id="ProtNLM"/>
    </source>
</evidence>
<dbReference type="GO" id="GO:0005576">
    <property type="term" value="C:extracellular region"/>
    <property type="evidence" value="ECO:0007669"/>
    <property type="project" value="UniProtKB-SubCell"/>
</dbReference>
<dbReference type="InterPro" id="IPR051041">
    <property type="entry name" value="FMRFamide-related_np"/>
</dbReference>